<dbReference type="Pfam" id="PF13095">
    <property type="entry name" value="FTA2"/>
    <property type="match status" value="1"/>
</dbReference>
<evidence type="ECO:0000313" key="2">
    <source>
        <dbReference type="EMBL" id="SPO01966.1"/>
    </source>
</evidence>
<keyword evidence="3" id="KW-1185">Reference proteome</keyword>
<organism evidence="2 3">
    <name type="scientific">Cephalotrichum gorgonifer</name>
    <dbReference type="NCBI Taxonomy" id="2041049"/>
    <lineage>
        <taxon>Eukaryota</taxon>
        <taxon>Fungi</taxon>
        <taxon>Dikarya</taxon>
        <taxon>Ascomycota</taxon>
        <taxon>Pezizomycotina</taxon>
        <taxon>Sordariomycetes</taxon>
        <taxon>Hypocreomycetidae</taxon>
        <taxon>Microascales</taxon>
        <taxon>Microascaceae</taxon>
        <taxon>Cephalotrichum</taxon>
    </lineage>
</organism>
<gene>
    <name evidence="2" type="ORF">DNG_04639</name>
</gene>
<name>A0AAE8SUR6_9PEZI</name>
<dbReference type="InterPro" id="IPR025213">
    <property type="entry name" value="Sim4_Fta2"/>
</dbReference>
<dbReference type="Proteomes" id="UP001187682">
    <property type="component" value="Unassembled WGS sequence"/>
</dbReference>
<comment type="caution">
    <text evidence="2">The sequence shown here is derived from an EMBL/GenBank/DDBJ whole genome shotgun (WGS) entry which is preliminary data.</text>
</comment>
<feature type="compositionally biased region" description="Low complexity" evidence="1">
    <location>
        <begin position="390"/>
        <end position="400"/>
    </location>
</feature>
<feature type="region of interest" description="Disordered" evidence="1">
    <location>
        <begin position="279"/>
        <end position="327"/>
    </location>
</feature>
<accession>A0AAE8SUR6</accession>
<evidence type="ECO:0000313" key="3">
    <source>
        <dbReference type="Proteomes" id="UP001187682"/>
    </source>
</evidence>
<feature type="region of interest" description="Disordered" evidence="1">
    <location>
        <begin position="377"/>
        <end position="420"/>
    </location>
</feature>
<feature type="compositionally biased region" description="Basic residues" evidence="1">
    <location>
        <begin position="401"/>
        <end position="413"/>
    </location>
</feature>
<evidence type="ECO:0000256" key="1">
    <source>
        <dbReference type="SAM" id="MobiDB-lite"/>
    </source>
</evidence>
<dbReference type="AlphaFoldDB" id="A0AAE8SUR6"/>
<dbReference type="EMBL" id="ONZQ02000005">
    <property type="protein sequence ID" value="SPO01966.1"/>
    <property type="molecule type" value="Genomic_DNA"/>
</dbReference>
<protein>
    <submittedName>
        <fullName evidence="2">Uncharacterized protein</fullName>
    </submittedName>
</protein>
<proteinExistence type="predicted"/>
<sequence length="420" mass="46926">MAPLLKPLPDCEGPKLEPFTQDITAHDIEFLEIPSHDCAHGIITKVRVDGKLYCLKLRRASRAENPSPAVQKALCDHGNAFNCECRAFGRLKEVGREDIAVRVYGYISLPITKDIVAKMHRAMERNNKWETWDWKTGIYATRDPQALFGFDIPDDGSRSFLGILKDWVGPVDGRGDEVSLFELVRPWMLQRMLSNVKALHRCGIVIYDVGPSQWVDGTLVDLSCAMTTPHVWGPGGALARPGWTFSSLAAWDLWALQTRVIDWYNDCLVPSTTPRLRKSTSRAYGTEKLSEPRRPPLPLPISRQNWGPPLQQPTSPAPAAAGELEVPGIDSSGSIRECLRSGPRPRRYGPFLPILNHVFEHTIDLVDPPPYDPAKFDWRATGTCGGRKSGTGSRSSARAGQSRRRRGVKMTRRRATDSKR</sequence>
<reference evidence="2" key="1">
    <citation type="submission" date="2018-03" db="EMBL/GenBank/DDBJ databases">
        <authorList>
            <person name="Guldener U."/>
        </authorList>
    </citation>
    <scope>NUCLEOTIDE SEQUENCE</scope>
</reference>